<accession>A0A232EEW8</accession>
<comment type="caution">
    <text evidence="1">The sequence shown here is derived from an EMBL/GenBank/DDBJ whole genome shotgun (WGS) entry which is preliminary data.</text>
</comment>
<protein>
    <submittedName>
        <fullName evidence="1">Uncharacterized protein</fullName>
    </submittedName>
</protein>
<organism evidence="1 2">
    <name type="scientific">Trichomalopsis sarcophagae</name>
    <dbReference type="NCBI Taxonomy" id="543379"/>
    <lineage>
        <taxon>Eukaryota</taxon>
        <taxon>Metazoa</taxon>
        <taxon>Ecdysozoa</taxon>
        <taxon>Arthropoda</taxon>
        <taxon>Hexapoda</taxon>
        <taxon>Insecta</taxon>
        <taxon>Pterygota</taxon>
        <taxon>Neoptera</taxon>
        <taxon>Endopterygota</taxon>
        <taxon>Hymenoptera</taxon>
        <taxon>Apocrita</taxon>
        <taxon>Proctotrupomorpha</taxon>
        <taxon>Chalcidoidea</taxon>
        <taxon>Pteromalidae</taxon>
        <taxon>Pteromalinae</taxon>
        <taxon>Trichomalopsis</taxon>
    </lineage>
</organism>
<dbReference type="Proteomes" id="UP000215335">
    <property type="component" value="Unassembled WGS sequence"/>
</dbReference>
<proteinExistence type="predicted"/>
<evidence type="ECO:0000313" key="2">
    <source>
        <dbReference type="Proteomes" id="UP000215335"/>
    </source>
</evidence>
<dbReference type="EMBL" id="NNAY01005229">
    <property type="protein sequence ID" value="OXU16852.1"/>
    <property type="molecule type" value="Genomic_DNA"/>
</dbReference>
<gene>
    <name evidence="1" type="ORF">TSAR_002988</name>
</gene>
<sequence>KLNKLDSIEKLQNTIINGAEENGCFLGERMPAIERSLEPLDKIPRLMNWVTVVEADMAVLRAEQVHIKAKLEQLIAKGAGPSTDSCSVSAFDLETVRQLRDSSARIQAQLDRVASSQAKLSAELLTERDSTSARPLIKRRAVREDDAGSASTAVAVTKMRPTPSAVTVSRTLMRSLISAKIKIKKLHTKQLSADLLRDARITLPLLDSFININEYLPPDVHRLGVATRPAARGIGCTTFMRDGRIYIRAKNEARAVMVTSDEELKNFLDSHTN</sequence>
<name>A0A232EEW8_9HYME</name>
<reference evidence="1 2" key="1">
    <citation type="journal article" date="2017" name="Curr. Biol.">
        <title>The Evolution of Venom by Co-option of Single-Copy Genes.</title>
        <authorList>
            <person name="Martinson E.O."/>
            <person name="Mrinalini"/>
            <person name="Kelkar Y.D."/>
            <person name="Chang C.H."/>
            <person name="Werren J.H."/>
        </authorList>
    </citation>
    <scope>NUCLEOTIDE SEQUENCE [LARGE SCALE GENOMIC DNA]</scope>
    <source>
        <strain evidence="1 2">Alberta</strain>
        <tissue evidence="1">Whole body</tissue>
    </source>
</reference>
<dbReference type="AlphaFoldDB" id="A0A232EEW8"/>
<evidence type="ECO:0000313" key="1">
    <source>
        <dbReference type="EMBL" id="OXU16852.1"/>
    </source>
</evidence>
<keyword evidence="2" id="KW-1185">Reference proteome</keyword>
<feature type="non-terminal residue" evidence="1">
    <location>
        <position position="1"/>
    </location>
</feature>